<sequence length="48" mass="4807">MGSAGAAVEDGAALTTGRVGAGTQAASTHRPKATVNRERMRPLFLAPG</sequence>
<protein>
    <submittedName>
        <fullName evidence="2">Uncharacterized protein</fullName>
    </submittedName>
</protein>
<proteinExistence type="predicted"/>
<accession>A0ABQ2GT43</accession>
<evidence type="ECO:0000313" key="2">
    <source>
        <dbReference type="EMBL" id="GGM10734.1"/>
    </source>
</evidence>
<evidence type="ECO:0000256" key="1">
    <source>
        <dbReference type="SAM" id="MobiDB-lite"/>
    </source>
</evidence>
<keyword evidence="3" id="KW-1185">Reference proteome</keyword>
<dbReference type="Proteomes" id="UP000661918">
    <property type="component" value="Unassembled WGS sequence"/>
</dbReference>
<feature type="region of interest" description="Disordered" evidence="1">
    <location>
        <begin position="1"/>
        <end position="48"/>
    </location>
</feature>
<comment type="caution">
    <text evidence="2">The sequence shown here is derived from an EMBL/GenBank/DDBJ whole genome shotgun (WGS) entry which is preliminary data.</text>
</comment>
<dbReference type="EMBL" id="BMOM01000013">
    <property type="protein sequence ID" value="GGM10734.1"/>
    <property type="molecule type" value="Genomic_DNA"/>
</dbReference>
<evidence type="ECO:0000313" key="3">
    <source>
        <dbReference type="Proteomes" id="UP000661918"/>
    </source>
</evidence>
<reference evidence="3" key="1">
    <citation type="journal article" date="2019" name="Int. J. Syst. Evol. Microbiol.">
        <title>The Global Catalogue of Microorganisms (GCM) 10K type strain sequencing project: providing services to taxonomists for standard genome sequencing and annotation.</title>
        <authorList>
            <consortium name="The Broad Institute Genomics Platform"/>
            <consortium name="The Broad Institute Genome Sequencing Center for Infectious Disease"/>
            <person name="Wu L."/>
            <person name="Ma J."/>
        </authorList>
    </citation>
    <scope>NUCLEOTIDE SEQUENCE [LARGE SCALE GENOMIC DNA]</scope>
    <source>
        <strain evidence="3">JCM 15443</strain>
    </source>
</reference>
<gene>
    <name evidence="2" type="ORF">GCM10010841_18970</name>
</gene>
<name>A0ABQ2GT43_9DEIO</name>
<organism evidence="2 3">
    <name type="scientific">Deinococcus aerophilus</name>
    <dbReference type="NCBI Taxonomy" id="522488"/>
    <lineage>
        <taxon>Bacteria</taxon>
        <taxon>Thermotogati</taxon>
        <taxon>Deinococcota</taxon>
        <taxon>Deinococci</taxon>
        <taxon>Deinococcales</taxon>
        <taxon>Deinococcaceae</taxon>
        <taxon>Deinococcus</taxon>
    </lineage>
</organism>